<dbReference type="Gene3D" id="3.40.50.720">
    <property type="entry name" value="NAD(P)-binding Rossmann-like Domain"/>
    <property type="match status" value="1"/>
</dbReference>
<evidence type="ECO:0000256" key="11">
    <source>
        <dbReference type="PIRSR" id="PIRSR036497-2"/>
    </source>
</evidence>
<dbReference type="Gene3D" id="3.30.360.10">
    <property type="entry name" value="Dihydrodipicolinate Reductase, domain 2"/>
    <property type="match status" value="1"/>
</dbReference>
<dbReference type="SUPFAM" id="SSF51735">
    <property type="entry name" value="NAD(P)-binding Rossmann-fold domains"/>
    <property type="match status" value="1"/>
</dbReference>
<keyword evidence="7" id="KW-0791">Threonine biosynthesis</keyword>
<dbReference type="Pfam" id="PF00742">
    <property type="entry name" value="Homoserine_dh"/>
    <property type="match status" value="1"/>
</dbReference>
<dbReference type="SUPFAM" id="SSF55347">
    <property type="entry name" value="Glyceraldehyde-3-phosphate dehydrogenase-like, C-terminal domain"/>
    <property type="match status" value="1"/>
</dbReference>
<comment type="similarity">
    <text evidence="3">Belongs to the homoserine dehydrogenase family.</text>
</comment>
<evidence type="ECO:0000313" key="14">
    <source>
        <dbReference type="EMBL" id="RLE49214.1"/>
    </source>
</evidence>
<evidence type="ECO:0000256" key="6">
    <source>
        <dbReference type="ARBA" id="ARBA00022605"/>
    </source>
</evidence>
<name>A0A497EP99_9CREN</name>
<evidence type="ECO:0000256" key="4">
    <source>
        <dbReference type="ARBA" id="ARBA00013213"/>
    </source>
</evidence>
<dbReference type="GO" id="GO:0009088">
    <property type="term" value="P:threonine biosynthetic process"/>
    <property type="evidence" value="ECO:0007669"/>
    <property type="project" value="UniProtKB-UniPathway"/>
</dbReference>
<keyword evidence="8 14" id="KW-0560">Oxidoreductase</keyword>
<sequence length="340" mass="36501">MRCAIIGYGNVGKASHILLSQKAQYIKQAYGVEIRVVAVADIMGSAIHEKGLKPEDLIPYAEKHGTVALSDYGLKGFIGPELLQKVKPDLVIEVTPTNIVNGEPGLSYIMTAIDIGAHVVTTNKGPFALKYREIMDKAKKQGVLVKLTGAVGGATRVLKYAEKCLAGEDIEDVRGILNGTTNYILTRMEEGISFEEALREAQRMGIAEADPTYDVEGIDAACKIAILANALLNENVTVHDISREGISKITKEDVAEALKSGETIKLIASAKELSVKPARIPVNHPLNVKGTLNAITFQTKNARELTIVGPGAGRFETASTVISDVIDIIESLRRGLSEQG</sequence>
<dbReference type="UniPathway" id="UPA00051">
    <property type="reaction ID" value="UER00465"/>
</dbReference>
<keyword evidence="6" id="KW-0028">Amino-acid biosynthesis</keyword>
<comment type="pathway">
    <text evidence="2">Amino-acid biosynthesis; L-methionine biosynthesis via de novo pathway; L-homoserine from L-aspartate: step 3/3.</text>
</comment>
<dbReference type="PIRSF" id="PIRSF036497">
    <property type="entry name" value="HDH_short"/>
    <property type="match status" value="1"/>
</dbReference>
<feature type="domain" description="Aspartate/homoserine dehydrogenase NAD-binding" evidence="13">
    <location>
        <begin position="7"/>
        <end position="143"/>
    </location>
</feature>
<feature type="active site" description="Proton donor" evidence="10">
    <location>
        <position position="223"/>
    </location>
</feature>
<dbReference type="UniPathway" id="UPA00050">
    <property type="reaction ID" value="UER00063"/>
</dbReference>
<dbReference type="PANTHER" id="PTHR43331">
    <property type="entry name" value="HOMOSERINE DEHYDROGENASE"/>
    <property type="match status" value="1"/>
</dbReference>
<dbReference type="NCBIfam" id="NF004912">
    <property type="entry name" value="PRK06270.1"/>
    <property type="match status" value="1"/>
</dbReference>
<evidence type="ECO:0000259" key="13">
    <source>
        <dbReference type="Pfam" id="PF03447"/>
    </source>
</evidence>
<dbReference type="InterPro" id="IPR022697">
    <property type="entry name" value="HDH_short"/>
</dbReference>
<feature type="binding site" evidence="11">
    <location>
        <begin position="7"/>
        <end position="12"/>
    </location>
    <ligand>
        <name>NADP(+)</name>
        <dbReference type="ChEBI" id="CHEBI:58349"/>
    </ligand>
</feature>
<evidence type="ECO:0000256" key="9">
    <source>
        <dbReference type="ARBA" id="ARBA00023167"/>
    </source>
</evidence>
<dbReference type="Proteomes" id="UP000278475">
    <property type="component" value="Unassembled WGS sequence"/>
</dbReference>
<dbReference type="InterPro" id="IPR005106">
    <property type="entry name" value="Asp/hSer_DH_NAD-bd"/>
</dbReference>
<protein>
    <recommendedName>
        <fullName evidence="5">Homoserine dehydrogenase</fullName>
        <ecNumber evidence="4">1.1.1.3</ecNumber>
    </recommendedName>
</protein>
<dbReference type="FunFam" id="3.30.360.10:FF:000005">
    <property type="entry name" value="Homoserine dehydrogenase"/>
    <property type="match status" value="1"/>
</dbReference>
<keyword evidence="11" id="KW-0521">NADP</keyword>
<organism evidence="14 15">
    <name type="scientific">Thermoproteota archaeon</name>
    <dbReference type="NCBI Taxonomy" id="2056631"/>
    <lineage>
        <taxon>Archaea</taxon>
        <taxon>Thermoproteota</taxon>
    </lineage>
</organism>
<comment type="caution">
    <text evidence="14">The sequence shown here is derived from an EMBL/GenBank/DDBJ whole genome shotgun (WGS) entry which is preliminary data.</text>
</comment>
<evidence type="ECO:0000256" key="2">
    <source>
        <dbReference type="ARBA" id="ARBA00005062"/>
    </source>
</evidence>
<dbReference type="InterPro" id="IPR019811">
    <property type="entry name" value="HDH_CS"/>
</dbReference>
<dbReference type="EC" id="1.1.1.3" evidence="4"/>
<dbReference type="InterPro" id="IPR036291">
    <property type="entry name" value="NAD(P)-bd_dom_sf"/>
</dbReference>
<dbReference type="Pfam" id="PF03447">
    <property type="entry name" value="NAD_binding_3"/>
    <property type="match status" value="1"/>
</dbReference>
<evidence type="ECO:0000256" key="10">
    <source>
        <dbReference type="PIRSR" id="PIRSR036497-1"/>
    </source>
</evidence>
<evidence type="ECO:0000256" key="3">
    <source>
        <dbReference type="ARBA" id="ARBA00006753"/>
    </source>
</evidence>
<keyword evidence="9" id="KW-0486">Methionine biosynthesis</keyword>
<accession>A0A497EP99</accession>
<evidence type="ECO:0000259" key="12">
    <source>
        <dbReference type="Pfam" id="PF00742"/>
    </source>
</evidence>
<reference evidence="14 15" key="1">
    <citation type="submission" date="2018-06" db="EMBL/GenBank/DDBJ databases">
        <title>Extensive metabolic versatility and redundancy in microbially diverse, dynamic hydrothermal sediments.</title>
        <authorList>
            <person name="Dombrowski N."/>
            <person name="Teske A."/>
            <person name="Baker B.J."/>
        </authorList>
    </citation>
    <scope>NUCLEOTIDE SEQUENCE [LARGE SCALE GENOMIC DNA]</scope>
    <source>
        <strain evidence="14">B66_G16</strain>
    </source>
</reference>
<dbReference type="GO" id="GO:0004412">
    <property type="term" value="F:homoserine dehydrogenase activity"/>
    <property type="evidence" value="ECO:0007669"/>
    <property type="project" value="UniProtKB-EC"/>
</dbReference>
<dbReference type="PROSITE" id="PS01042">
    <property type="entry name" value="HOMOSER_DHGENASE"/>
    <property type="match status" value="1"/>
</dbReference>
<evidence type="ECO:0000256" key="8">
    <source>
        <dbReference type="ARBA" id="ARBA00023002"/>
    </source>
</evidence>
<dbReference type="EMBL" id="QMQV01000047">
    <property type="protein sequence ID" value="RLE49214.1"/>
    <property type="molecule type" value="Genomic_DNA"/>
</dbReference>
<dbReference type="GO" id="GO:0050661">
    <property type="term" value="F:NADP binding"/>
    <property type="evidence" value="ECO:0007669"/>
    <property type="project" value="InterPro"/>
</dbReference>
<comment type="pathway">
    <text evidence="1">Amino-acid biosynthesis; L-threonine biosynthesis; L-threonine from L-aspartate: step 3/5.</text>
</comment>
<gene>
    <name evidence="14" type="ORF">DRJ31_05735</name>
</gene>
<dbReference type="AlphaFoldDB" id="A0A497EP99"/>
<evidence type="ECO:0000256" key="5">
    <source>
        <dbReference type="ARBA" id="ARBA00013376"/>
    </source>
</evidence>
<evidence type="ECO:0000256" key="7">
    <source>
        <dbReference type="ARBA" id="ARBA00022697"/>
    </source>
</evidence>
<dbReference type="InterPro" id="IPR001342">
    <property type="entry name" value="HDH_cat"/>
</dbReference>
<dbReference type="NCBIfam" id="NF004976">
    <property type="entry name" value="PRK06349.1"/>
    <property type="match status" value="1"/>
</dbReference>
<dbReference type="FunFam" id="3.40.50.720:FF:000554">
    <property type="entry name" value="Homoserine dehydrogenase"/>
    <property type="match status" value="1"/>
</dbReference>
<feature type="binding site" evidence="11">
    <location>
        <position position="124"/>
    </location>
    <ligand>
        <name>NADPH</name>
        <dbReference type="ChEBI" id="CHEBI:57783"/>
    </ligand>
</feature>
<dbReference type="PANTHER" id="PTHR43331:SF1">
    <property type="entry name" value="HOMOSERINE DEHYDROGENASE"/>
    <property type="match status" value="1"/>
</dbReference>
<feature type="domain" description="Homoserine dehydrogenase catalytic" evidence="12">
    <location>
        <begin position="158"/>
        <end position="326"/>
    </location>
</feature>
<dbReference type="GO" id="GO:0009086">
    <property type="term" value="P:methionine biosynthetic process"/>
    <property type="evidence" value="ECO:0007669"/>
    <property type="project" value="UniProtKB-KW"/>
</dbReference>
<proteinExistence type="inferred from homology"/>
<evidence type="ECO:0000256" key="1">
    <source>
        <dbReference type="ARBA" id="ARBA00005056"/>
    </source>
</evidence>
<evidence type="ECO:0000313" key="15">
    <source>
        <dbReference type="Proteomes" id="UP000278475"/>
    </source>
</evidence>
<feature type="binding site" evidence="11">
    <location>
        <position position="208"/>
    </location>
    <ligand>
        <name>L-homoserine</name>
        <dbReference type="ChEBI" id="CHEBI:57476"/>
    </ligand>
</feature>